<dbReference type="AlphaFoldDB" id="W8X182"/>
<dbReference type="STRING" id="1437824.BN940_02881"/>
<dbReference type="EMBL" id="HG916765">
    <property type="protein sequence ID" value="CDM23052.1"/>
    <property type="molecule type" value="Genomic_DNA"/>
</dbReference>
<dbReference type="RefSeq" id="WP_043679891.1">
    <property type="nucleotide sequence ID" value="NZ_HG916765.1"/>
</dbReference>
<protein>
    <submittedName>
        <fullName evidence="3">Putative phage terminase</fullName>
    </submittedName>
</protein>
<gene>
    <name evidence="3" type="ORF">BN940_02881</name>
</gene>
<dbReference type="PATRIC" id="fig|1437824.5.peg.572"/>
<sequence>MQIRLTTPQGRFFSSDARFVAMVSGFGAGKTNTLVLKMLEQKFKYPKVDMGYFAPTYPLVRDILYPRISDILGEAGLRFRIHRTEHVIYIAGFGRIICRTMDVPERIIGFEIGHAFIDEFDTLKTQAALDVWRKIMARIRQKFPDGSENRILVATTPEGFRATYQLFALETRPGYELVTASTHSNAANLPEGYIESLRMRYPPQLIEAYLDGRFVNMASGSVYPDFSRKLNHTPAQLRPDEPVHIGMDFNVLNMTAAVSVIRENQPITVDEIVGVRDTPAMAQILVARFTKRGHPVTIYPDASGAARRTVNAAESDISILRTAGLTVRANASNPAVRDRVNAVNALILNDTGERRWLINTDRCPTLCTALEQQAYTEDGEPDKRTGFDHAVDAAGYFLSHRWPLVRRSASQSSMSLY</sequence>
<dbReference type="Pfam" id="PF03237">
    <property type="entry name" value="Terminase_6N"/>
    <property type="match status" value="1"/>
</dbReference>
<accession>W8X182</accession>
<dbReference type="Gene3D" id="3.40.50.300">
    <property type="entry name" value="P-loop containing nucleotide triphosphate hydrolases"/>
    <property type="match status" value="1"/>
</dbReference>
<feature type="domain" description="Terminase large subunit gp17-like C-terminal" evidence="2">
    <location>
        <begin position="245"/>
        <end position="400"/>
    </location>
</feature>
<evidence type="ECO:0000259" key="2">
    <source>
        <dbReference type="Pfam" id="PF17289"/>
    </source>
</evidence>
<dbReference type="eggNOG" id="COG1783">
    <property type="taxonomic scope" value="Bacteria"/>
</dbReference>
<dbReference type="HOGENOM" id="CLU_052644_0_0_4"/>
<name>W8X182_CASD6</name>
<dbReference type="InterPro" id="IPR027417">
    <property type="entry name" value="P-loop_NTPase"/>
</dbReference>
<dbReference type="InterPro" id="IPR035421">
    <property type="entry name" value="Terminase_6C"/>
</dbReference>
<proteinExistence type="predicted"/>
<dbReference type="OrthoDB" id="6032310at2"/>
<keyword evidence="1" id="KW-1188">Viral release from host cell</keyword>
<dbReference type="Pfam" id="PF17289">
    <property type="entry name" value="Terminase_6C"/>
    <property type="match status" value="1"/>
</dbReference>
<dbReference type="Gene3D" id="3.30.420.280">
    <property type="match status" value="1"/>
</dbReference>
<organism evidence="3 4">
    <name type="scientific">Castellaniella defragrans (strain DSM 12143 / CCUG 39792 / 65Phen)</name>
    <name type="common">Alcaligenes defragrans</name>
    <dbReference type="NCBI Taxonomy" id="1437824"/>
    <lineage>
        <taxon>Bacteria</taxon>
        <taxon>Pseudomonadati</taxon>
        <taxon>Pseudomonadota</taxon>
        <taxon>Betaproteobacteria</taxon>
        <taxon>Burkholderiales</taxon>
        <taxon>Alcaligenaceae</taxon>
        <taxon>Castellaniella</taxon>
    </lineage>
</organism>
<dbReference type="Proteomes" id="UP000019805">
    <property type="component" value="Chromosome"/>
</dbReference>
<reference evidence="3 4" key="1">
    <citation type="journal article" date="2014" name="BMC Microbiol.">
        <title>The oxygen-independent metabolism of cyclic monoterpenes in Castellaniella defragrans 65Phen.</title>
        <authorList>
            <person name="Petasch J."/>
            <person name="Disch E.M."/>
            <person name="Markert S."/>
            <person name="Becher D."/>
            <person name="Schweder T."/>
            <person name="Huttel B."/>
            <person name="Reinhardt R."/>
            <person name="Harder J."/>
        </authorList>
    </citation>
    <scope>NUCLEOTIDE SEQUENCE [LARGE SCALE GENOMIC DNA]</scope>
    <source>
        <strain evidence="3">65Phen</strain>
    </source>
</reference>
<evidence type="ECO:0000256" key="1">
    <source>
        <dbReference type="ARBA" id="ARBA00022612"/>
    </source>
</evidence>
<keyword evidence="4" id="KW-1185">Reference proteome</keyword>
<evidence type="ECO:0000313" key="3">
    <source>
        <dbReference type="EMBL" id="CDM23052.1"/>
    </source>
</evidence>
<evidence type="ECO:0000313" key="4">
    <source>
        <dbReference type="Proteomes" id="UP000019805"/>
    </source>
</evidence>
<dbReference type="KEGG" id="cdn:BN940_02881"/>